<evidence type="ECO:0000313" key="4">
    <source>
        <dbReference type="Proteomes" id="UP001501725"/>
    </source>
</evidence>
<protein>
    <submittedName>
        <fullName evidence="3">Uncharacterized protein</fullName>
    </submittedName>
</protein>
<organism evidence="3 4">
    <name type="scientific">Flaviaesturariibacter amylovorans</name>
    <dbReference type="NCBI Taxonomy" id="1084520"/>
    <lineage>
        <taxon>Bacteria</taxon>
        <taxon>Pseudomonadati</taxon>
        <taxon>Bacteroidota</taxon>
        <taxon>Chitinophagia</taxon>
        <taxon>Chitinophagales</taxon>
        <taxon>Chitinophagaceae</taxon>
        <taxon>Flaviaestuariibacter</taxon>
    </lineage>
</organism>
<keyword evidence="4" id="KW-1185">Reference proteome</keyword>
<feature type="region of interest" description="Disordered" evidence="1">
    <location>
        <begin position="1"/>
        <end position="22"/>
    </location>
</feature>
<dbReference type="EMBL" id="BAABGY010000007">
    <property type="protein sequence ID" value="GAA4329418.1"/>
    <property type="molecule type" value="Genomic_DNA"/>
</dbReference>
<dbReference type="Proteomes" id="UP001501725">
    <property type="component" value="Unassembled WGS sequence"/>
</dbReference>
<feature type="transmembrane region" description="Helical" evidence="2">
    <location>
        <begin position="79"/>
        <end position="112"/>
    </location>
</feature>
<comment type="caution">
    <text evidence="3">The sequence shown here is derived from an EMBL/GenBank/DDBJ whole genome shotgun (WGS) entry which is preliminary data.</text>
</comment>
<evidence type="ECO:0000313" key="3">
    <source>
        <dbReference type="EMBL" id="GAA4329418.1"/>
    </source>
</evidence>
<reference evidence="4" key="1">
    <citation type="journal article" date="2019" name="Int. J. Syst. Evol. Microbiol.">
        <title>The Global Catalogue of Microorganisms (GCM) 10K type strain sequencing project: providing services to taxonomists for standard genome sequencing and annotation.</title>
        <authorList>
            <consortium name="The Broad Institute Genomics Platform"/>
            <consortium name="The Broad Institute Genome Sequencing Center for Infectious Disease"/>
            <person name="Wu L."/>
            <person name="Ma J."/>
        </authorList>
    </citation>
    <scope>NUCLEOTIDE SEQUENCE [LARGE SCALE GENOMIC DNA]</scope>
    <source>
        <strain evidence="4">JCM 17919</strain>
    </source>
</reference>
<evidence type="ECO:0000256" key="1">
    <source>
        <dbReference type="SAM" id="MobiDB-lite"/>
    </source>
</evidence>
<accession>A0ABP8GT04</accession>
<keyword evidence="2" id="KW-0812">Transmembrane</keyword>
<keyword evidence="2" id="KW-1133">Transmembrane helix</keyword>
<gene>
    <name evidence="3" type="ORF">GCM10023184_19930</name>
</gene>
<proteinExistence type="predicted"/>
<dbReference type="RefSeq" id="WP_345255474.1">
    <property type="nucleotide sequence ID" value="NZ_BAABGY010000007.1"/>
</dbReference>
<feature type="transmembrane region" description="Helical" evidence="2">
    <location>
        <begin position="25"/>
        <end position="43"/>
    </location>
</feature>
<name>A0ABP8GT04_9BACT</name>
<sequence length="115" mass="12603">MSLTTTTVQPQAETPVPVPTQPDNHSAPLLAAVMMSVFAAQLSRRQLRRLKRRAMWGLVKARFSALFGRRDSGISNRTLIYILLGVAVVILCFVAPVAAIVLLLLGILLLLLNNR</sequence>
<keyword evidence="2" id="KW-0472">Membrane</keyword>
<evidence type="ECO:0000256" key="2">
    <source>
        <dbReference type="SAM" id="Phobius"/>
    </source>
</evidence>
<feature type="compositionally biased region" description="Polar residues" evidence="1">
    <location>
        <begin position="1"/>
        <end position="12"/>
    </location>
</feature>